<dbReference type="RefSeq" id="WP_191692071.1">
    <property type="nucleotide sequence ID" value="NZ_JACSQY010000017.1"/>
</dbReference>
<accession>A0ABR8PNC5</accession>
<name>A0ABR8PNC5_9BACL</name>
<dbReference type="InterPro" id="IPR037208">
    <property type="entry name" value="Spo0E-like_sf"/>
</dbReference>
<comment type="caution">
    <text evidence="1">The sequence shown here is derived from an EMBL/GenBank/DDBJ whole genome shotgun (WGS) entry which is preliminary data.</text>
</comment>
<dbReference type="Proteomes" id="UP000659496">
    <property type="component" value="Unassembled WGS sequence"/>
</dbReference>
<dbReference type="InterPro" id="IPR036638">
    <property type="entry name" value="HLH_DNA-bd_sf"/>
</dbReference>
<dbReference type="EMBL" id="JACSQY010000017">
    <property type="protein sequence ID" value="MBD7909637.1"/>
    <property type="molecule type" value="Genomic_DNA"/>
</dbReference>
<dbReference type="InterPro" id="IPR018540">
    <property type="entry name" value="Spo0E-like"/>
</dbReference>
<dbReference type="SUPFAM" id="SSF140500">
    <property type="entry name" value="BAS1536-like"/>
    <property type="match status" value="1"/>
</dbReference>
<dbReference type="Gene3D" id="4.10.280.10">
    <property type="entry name" value="Helix-loop-helix DNA-binding domain"/>
    <property type="match status" value="1"/>
</dbReference>
<reference evidence="1 2" key="1">
    <citation type="submission" date="2020-08" db="EMBL/GenBank/DDBJ databases">
        <title>A Genomic Blueprint of the Chicken Gut Microbiome.</title>
        <authorList>
            <person name="Gilroy R."/>
            <person name="Ravi A."/>
            <person name="Getino M."/>
            <person name="Pursley I."/>
            <person name="Horton D.L."/>
            <person name="Alikhan N.-F."/>
            <person name="Baker D."/>
            <person name="Gharbi K."/>
            <person name="Hall N."/>
            <person name="Watson M."/>
            <person name="Adriaenssens E.M."/>
            <person name="Foster-Nyarko E."/>
            <person name="Jarju S."/>
            <person name="Secka A."/>
            <person name="Antonio M."/>
            <person name="Oren A."/>
            <person name="Chaudhuri R."/>
            <person name="La Ragione R.M."/>
            <person name="Hildebrand F."/>
            <person name="Pallen M.J."/>
        </authorList>
    </citation>
    <scope>NUCLEOTIDE SEQUENCE [LARGE SCALE GENOMIC DNA]</scope>
    <source>
        <strain evidence="1 2">Sa3CUA8</strain>
    </source>
</reference>
<keyword evidence="2" id="KW-1185">Reference proteome</keyword>
<protein>
    <submittedName>
        <fullName evidence="1">Aspartyl-phosphate phosphatase Spo0E family protein</fullName>
    </submittedName>
</protein>
<evidence type="ECO:0000313" key="2">
    <source>
        <dbReference type="Proteomes" id="UP000659496"/>
    </source>
</evidence>
<evidence type="ECO:0000313" key="1">
    <source>
        <dbReference type="EMBL" id="MBD7909637.1"/>
    </source>
</evidence>
<gene>
    <name evidence="1" type="ORF">H9659_14965</name>
</gene>
<dbReference type="Pfam" id="PF09388">
    <property type="entry name" value="SpoOE-like"/>
    <property type="match status" value="1"/>
</dbReference>
<organism evidence="1 2">
    <name type="scientific">Sporosarcina gallistercoris</name>
    <dbReference type="NCBI Taxonomy" id="2762245"/>
    <lineage>
        <taxon>Bacteria</taxon>
        <taxon>Bacillati</taxon>
        <taxon>Bacillota</taxon>
        <taxon>Bacilli</taxon>
        <taxon>Bacillales</taxon>
        <taxon>Caryophanaceae</taxon>
        <taxon>Sporosarcina</taxon>
    </lineage>
</organism>
<sequence length="54" mass="6208">MINAVKKNLLLLRIKVKRMGMYKKAQLFGFTHPSVVECSQELDTLLNKAQRICS</sequence>
<proteinExistence type="predicted"/>